<dbReference type="EMBL" id="HBKP01012554">
    <property type="protein sequence ID" value="CAE2220251.1"/>
    <property type="molecule type" value="Transcribed_RNA"/>
</dbReference>
<dbReference type="AlphaFoldDB" id="A0A7S4I6M4"/>
<accession>A0A7S4I6M4</accession>
<feature type="region of interest" description="Disordered" evidence="1">
    <location>
        <begin position="1"/>
        <end position="35"/>
    </location>
</feature>
<feature type="compositionally biased region" description="Acidic residues" evidence="1">
    <location>
        <begin position="1"/>
        <end position="14"/>
    </location>
</feature>
<protein>
    <submittedName>
        <fullName evidence="2">Uncharacterized protein</fullName>
    </submittedName>
</protein>
<evidence type="ECO:0000256" key="1">
    <source>
        <dbReference type="SAM" id="MobiDB-lite"/>
    </source>
</evidence>
<dbReference type="InterPro" id="IPR036703">
    <property type="entry name" value="MOB_kinase_act_sf"/>
</dbReference>
<dbReference type="SUPFAM" id="SSF101152">
    <property type="entry name" value="Mob1/phocein"/>
    <property type="match status" value="1"/>
</dbReference>
<dbReference type="Pfam" id="PF03637">
    <property type="entry name" value="Mob1_phocein"/>
    <property type="match status" value="1"/>
</dbReference>
<dbReference type="SMART" id="SM01388">
    <property type="entry name" value="Mob1_phocein"/>
    <property type="match status" value="1"/>
</dbReference>
<name>A0A7S4I6M4_9EUKA</name>
<sequence length="231" mass="27259">MSEGWSDEEDEQLDDLPVSTTNGNTSSYTMKRNPPGTLDNEFNQWEWEDINKMDGTLAVQQHLQQVINRDKSDMQALLELPKNQDEAVWKYEHMRQFTMELGNLIALLDGVCTALTCPLMKCTDEWEYFCAAHDPPQQCCAIDYFIHTLKQTADTLNDTKLFHSRVSIPKGSAKHFQSMARRLYRLFAHCFYHHRDIFDVYEEEHHLCERFSKFICKYRLVPKKQQIIKFH</sequence>
<dbReference type="Gene3D" id="1.20.140.30">
    <property type="entry name" value="MOB kinase activator"/>
    <property type="match status" value="1"/>
</dbReference>
<dbReference type="PANTHER" id="PTHR22599">
    <property type="entry name" value="MPS ONE BINDER KINASE ACTIVATOR-LIKE MOB"/>
    <property type="match status" value="1"/>
</dbReference>
<dbReference type="InterPro" id="IPR005301">
    <property type="entry name" value="MOB_kinase_act_fam"/>
</dbReference>
<evidence type="ECO:0000313" key="2">
    <source>
        <dbReference type="EMBL" id="CAE2220251.1"/>
    </source>
</evidence>
<reference evidence="2" key="1">
    <citation type="submission" date="2021-01" db="EMBL/GenBank/DDBJ databases">
        <authorList>
            <person name="Corre E."/>
            <person name="Pelletier E."/>
            <person name="Niang G."/>
            <person name="Scheremetjew M."/>
            <person name="Finn R."/>
            <person name="Kale V."/>
            <person name="Holt S."/>
            <person name="Cochrane G."/>
            <person name="Meng A."/>
            <person name="Brown T."/>
            <person name="Cohen L."/>
        </authorList>
    </citation>
    <scope>NUCLEOTIDE SEQUENCE</scope>
    <source>
        <strain evidence="2">DIVA3 518/3/11/1/6</strain>
    </source>
</reference>
<organism evidence="2">
    <name type="scientific">Vannella robusta</name>
    <dbReference type="NCBI Taxonomy" id="1487602"/>
    <lineage>
        <taxon>Eukaryota</taxon>
        <taxon>Amoebozoa</taxon>
        <taxon>Discosea</taxon>
        <taxon>Flabellinia</taxon>
        <taxon>Vannellidae</taxon>
        <taxon>Vannella</taxon>
    </lineage>
</organism>
<proteinExistence type="predicted"/>
<gene>
    <name evidence="2" type="ORF">VSP0166_LOCUS8824</name>
</gene>
<feature type="compositionally biased region" description="Polar residues" evidence="1">
    <location>
        <begin position="18"/>
        <end position="30"/>
    </location>
</feature>